<evidence type="ECO:0000313" key="1">
    <source>
        <dbReference type="EMBL" id="GIH14948.1"/>
    </source>
</evidence>
<organism evidence="1 2">
    <name type="scientific">Rugosimonospora africana</name>
    <dbReference type="NCBI Taxonomy" id="556532"/>
    <lineage>
        <taxon>Bacteria</taxon>
        <taxon>Bacillati</taxon>
        <taxon>Actinomycetota</taxon>
        <taxon>Actinomycetes</taxon>
        <taxon>Micromonosporales</taxon>
        <taxon>Micromonosporaceae</taxon>
        <taxon>Rugosimonospora</taxon>
    </lineage>
</organism>
<comment type="caution">
    <text evidence="1">The sequence shown here is derived from an EMBL/GenBank/DDBJ whole genome shotgun (WGS) entry which is preliminary data.</text>
</comment>
<dbReference type="RefSeq" id="WP_203918596.1">
    <property type="nucleotide sequence ID" value="NZ_BONZ01000030.1"/>
</dbReference>
<keyword evidence="2" id="KW-1185">Reference proteome</keyword>
<dbReference type="Proteomes" id="UP000642748">
    <property type="component" value="Unassembled WGS sequence"/>
</dbReference>
<evidence type="ECO:0000313" key="2">
    <source>
        <dbReference type="Proteomes" id="UP000642748"/>
    </source>
</evidence>
<dbReference type="EMBL" id="BONZ01000030">
    <property type="protein sequence ID" value="GIH14948.1"/>
    <property type="molecule type" value="Genomic_DNA"/>
</dbReference>
<accession>A0A8J3QSQ1</accession>
<dbReference type="AlphaFoldDB" id="A0A8J3QSQ1"/>
<proteinExistence type="predicted"/>
<protein>
    <submittedName>
        <fullName evidence="1">Uncharacterized protein</fullName>
    </submittedName>
</protein>
<reference evidence="1" key="1">
    <citation type="submission" date="2021-01" db="EMBL/GenBank/DDBJ databases">
        <title>Whole genome shotgun sequence of Rugosimonospora africana NBRC 104875.</title>
        <authorList>
            <person name="Komaki H."/>
            <person name="Tamura T."/>
        </authorList>
    </citation>
    <scope>NUCLEOTIDE SEQUENCE</scope>
    <source>
        <strain evidence="1">NBRC 104875</strain>
    </source>
</reference>
<gene>
    <name evidence="1" type="ORF">Raf01_31200</name>
</gene>
<name>A0A8J3QSQ1_9ACTN</name>
<sequence length="195" mass="22091">MTSFPAQARRVRDSTLTPAWRLSALRECTLHFAPYGFRATWHHLVVNARIPRRLDADPQALIRAVDELDTARQLMMRHVTAYAAQRQQEKATGRRVPAETLRWYSWGFSGLAYCPNPELHPHEPLVVVVQRLIDAHRSGAADPDRCLVCGTERRPSRACPTCGVHPGGPAARADSGQRARQAEQWQRIWSRDIVD</sequence>